<dbReference type="EMBL" id="JAACJJ010000015">
    <property type="protein sequence ID" value="KAF5325540.1"/>
    <property type="molecule type" value="Genomic_DNA"/>
</dbReference>
<dbReference type="PANTHER" id="PTHR21708">
    <property type="entry name" value="PROBABLE 2-DEHYDROPANTOATE 2-REDUCTASE"/>
    <property type="match status" value="1"/>
</dbReference>
<keyword evidence="4" id="KW-1185">Reference proteome</keyword>
<accession>A0A8H5F6F4</accession>
<dbReference type="Pfam" id="PF02558">
    <property type="entry name" value="ApbA"/>
    <property type="match status" value="1"/>
</dbReference>
<dbReference type="PRINTS" id="PR00420">
    <property type="entry name" value="RNGMNOXGNASE"/>
</dbReference>
<dbReference type="AlphaFoldDB" id="A0A8H5F6F4"/>
<evidence type="ECO:0000259" key="1">
    <source>
        <dbReference type="Pfam" id="PF02558"/>
    </source>
</evidence>
<dbReference type="InterPro" id="IPR008927">
    <property type="entry name" value="6-PGluconate_DH-like_C_sf"/>
</dbReference>
<organism evidence="3 4">
    <name type="scientific">Psilocybe cf. subviscida</name>
    <dbReference type="NCBI Taxonomy" id="2480587"/>
    <lineage>
        <taxon>Eukaryota</taxon>
        <taxon>Fungi</taxon>
        <taxon>Dikarya</taxon>
        <taxon>Basidiomycota</taxon>
        <taxon>Agaricomycotina</taxon>
        <taxon>Agaricomycetes</taxon>
        <taxon>Agaricomycetidae</taxon>
        <taxon>Agaricales</taxon>
        <taxon>Agaricineae</taxon>
        <taxon>Strophariaceae</taxon>
        <taxon>Psilocybe</taxon>
    </lineage>
</organism>
<dbReference type="Proteomes" id="UP000567179">
    <property type="component" value="Unassembled WGS sequence"/>
</dbReference>
<reference evidence="3 4" key="1">
    <citation type="journal article" date="2020" name="ISME J.">
        <title>Uncovering the hidden diversity of litter-decomposition mechanisms in mushroom-forming fungi.</title>
        <authorList>
            <person name="Floudas D."/>
            <person name="Bentzer J."/>
            <person name="Ahren D."/>
            <person name="Johansson T."/>
            <person name="Persson P."/>
            <person name="Tunlid A."/>
        </authorList>
    </citation>
    <scope>NUCLEOTIDE SEQUENCE [LARGE SCALE GENOMIC DNA]</scope>
    <source>
        <strain evidence="3 4">CBS 101986</strain>
    </source>
</reference>
<evidence type="ECO:0000313" key="4">
    <source>
        <dbReference type="Proteomes" id="UP000567179"/>
    </source>
</evidence>
<name>A0A8H5F6F4_9AGAR</name>
<dbReference type="PANTHER" id="PTHR21708:SF43">
    <property type="entry name" value="KETOPANTOATE REDUCTASE C-TERMINAL DOMAIN-CONTAINING PROTEIN"/>
    <property type="match status" value="1"/>
</dbReference>
<dbReference type="Pfam" id="PF08546">
    <property type="entry name" value="ApbA_C"/>
    <property type="match status" value="1"/>
</dbReference>
<dbReference type="GO" id="GO:0005737">
    <property type="term" value="C:cytoplasm"/>
    <property type="evidence" value="ECO:0007669"/>
    <property type="project" value="TreeGrafter"/>
</dbReference>
<dbReference type="Gene3D" id="1.10.1040.10">
    <property type="entry name" value="N-(1-d-carboxylethyl)-l-norvaline Dehydrogenase, domain 2"/>
    <property type="match status" value="1"/>
</dbReference>
<dbReference type="InterPro" id="IPR013332">
    <property type="entry name" value="KPR_N"/>
</dbReference>
<sequence length="375" mass="40995">MATPKDVLLVGSGAVGAIYALVLKRSGLARVTAVARSNYDLIEKEGIHYESGKYGSINGFRPDRLCKSVAEAADCEYAYVIITTKSVPEAVKTSTILAPLLSPEYTSKFPQPTYVFLQNGLNVEADTYHAVKALGQGQPRIIGCALYIFSNLLAPNVVEHAAHDRLVLGVYRHDDFTTTENSPEEAALLKDLSDILESGGVIVSVAPEIQRHKFNKNLWNIAFSSVATLTRQTAPSIFRPPPPDPSQSYAPYVYDTTAHLIDEYTIPNIISLLEEVVDVGRALGFPDTPEGLPSSAIRGAVDGMRALYSKPDSNHVNSMLLDLRQGKPLEVEVIVGEVVRMGKARNVPVPRVEMMYALLVVVQNQILRQLEAKHN</sequence>
<evidence type="ECO:0000313" key="3">
    <source>
        <dbReference type="EMBL" id="KAF5325540.1"/>
    </source>
</evidence>
<dbReference type="InterPro" id="IPR013328">
    <property type="entry name" value="6PGD_dom2"/>
</dbReference>
<dbReference type="Gene3D" id="3.40.50.720">
    <property type="entry name" value="NAD(P)-binding Rossmann-like Domain"/>
    <property type="match status" value="1"/>
</dbReference>
<comment type="caution">
    <text evidence="3">The sequence shown here is derived from an EMBL/GenBank/DDBJ whole genome shotgun (WGS) entry which is preliminary data.</text>
</comment>
<dbReference type="InterPro" id="IPR051402">
    <property type="entry name" value="KPR-Related"/>
</dbReference>
<protein>
    <recommendedName>
        <fullName evidence="5">2-dehydropantoate 2-reductase</fullName>
    </recommendedName>
</protein>
<feature type="domain" description="Ketopantoate reductase N-terminal" evidence="1">
    <location>
        <begin position="7"/>
        <end position="171"/>
    </location>
</feature>
<dbReference type="SUPFAM" id="SSF48179">
    <property type="entry name" value="6-phosphogluconate dehydrogenase C-terminal domain-like"/>
    <property type="match status" value="1"/>
</dbReference>
<proteinExistence type="predicted"/>
<gene>
    <name evidence="3" type="ORF">D9619_009859</name>
</gene>
<feature type="domain" description="Ketopantoate reductase C-terminal" evidence="2">
    <location>
        <begin position="265"/>
        <end position="360"/>
    </location>
</feature>
<dbReference type="OrthoDB" id="3609at2759"/>
<dbReference type="InterPro" id="IPR013752">
    <property type="entry name" value="KPA_reductase"/>
</dbReference>
<evidence type="ECO:0000259" key="2">
    <source>
        <dbReference type="Pfam" id="PF08546"/>
    </source>
</evidence>
<evidence type="ECO:0008006" key="5">
    <source>
        <dbReference type="Google" id="ProtNLM"/>
    </source>
</evidence>